<proteinExistence type="predicted"/>
<accession>A0A0J1BBY6</accession>
<evidence type="ECO:0000313" key="1">
    <source>
        <dbReference type="EMBL" id="KLU04160.1"/>
    </source>
</evidence>
<dbReference type="EMBL" id="LECT01000029">
    <property type="protein sequence ID" value="KLU04160.1"/>
    <property type="molecule type" value="Genomic_DNA"/>
</dbReference>
<dbReference type="PATRIC" id="fig|595434.4.peg.3558"/>
<organism evidence="1 2">
    <name type="scientific">Rhodopirellula islandica</name>
    <dbReference type="NCBI Taxonomy" id="595434"/>
    <lineage>
        <taxon>Bacteria</taxon>
        <taxon>Pseudomonadati</taxon>
        <taxon>Planctomycetota</taxon>
        <taxon>Planctomycetia</taxon>
        <taxon>Pirellulales</taxon>
        <taxon>Pirellulaceae</taxon>
        <taxon>Rhodopirellula</taxon>
    </lineage>
</organism>
<gene>
    <name evidence="1" type="ORF">RISK_003746</name>
</gene>
<protein>
    <submittedName>
        <fullName evidence="1">Uncharacterized protein</fullName>
    </submittedName>
</protein>
<dbReference type="STRING" id="595434.RISK_003746"/>
<comment type="caution">
    <text evidence="1">The sequence shown here is derived from an EMBL/GenBank/DDBJ whole genome shotgun (WGS) entry which is preliminary data.</text>
</comment>
<evidence type="ECO:0000313" key="2">
    <source>
        <dbReference type="Proteomes" id="UP000036367"/>
    </source>
</evidence>
<dbReference type="Proteomes" id="UP000036367">
    <property type="component" value="Unassembled WGS sequence"/>
</dbReference>
<name>A0A0J1BBY6_RHOIS</name>
<sequence length="50" mass="5558">MCNENRLASFTLKVCVRLKNGDHSGIEFALLAHRGNDETLSLLPRVSPHP</sequence>
<keyword evidence="2" id="KW-1185">Reference proteome</keyword>
<reference evidence="1" key="1">
    <citation type="submission" date="2015-05" db="EMBL/GenBank/DDBJ databases">
        <title>Permanent draft genome of Rhodopirellula islandicus K833.</title>
        <authorList>
            <person name="Kizina J."/>
            <person name="Richter M."/>
            <person name="Glockner F.O."/>
            <person name="Harder J."/>
        </authorList>
    </citation>
    <scope>NUCLEOTIDE SEQUENCE [LARGE SCALE GENOMIC DNA]</scope>
    <source>
        <strain evidence="1">K833</strain>
    </source>
</reference>
<dbReference type="AlphaFoldDB" id="A0A0J1BBY6"/>